<proteinExistence type="predicted"/>
<evidence type="ECO:0000313" key="2">
    <source>
        <dbReference type="EMBL" id="EDO43070.1"/>
    </source>
</evidence>
<dbReference type="InParanoid" id="A7RZY2"/>
<dbReference type="Proteomes" id="UP000001593">
    <property type="component" value="Unassembled WGS sequence"/>
</dbReference>
<feature type="transmembrane region" description="Helical" evidence="1">
    <location>
        <begin position="30"/>
        <end position="53"/>
    </location>
</feature>
<keyword evidence="1" id="KW-0472">Membrane</keyword>
<feature type="transmembrane region" description="Helical" evidence="1">
    <location>
        <begin position="113"/>
        <end position="137"/>
    </location>
</feature>
<feature type="transmembrane region" description="Helical" evidence="1">
    <location>
        <begin position="7"/>
        <end position="24"/>
    </location>
</feature>
<organism evidence="2 3">
    <name type="scientific">Nematostella vectensis</name>
    <name type="common">Starlet sea anemone</name>
    <dbReference type="NCBI Taxonomy" id="45351"/>
    <lineage>
        <taxon>Eukaryota</taxon>
        <taxon>Metazoa</taxon>
        <taxon>Cnidaria</taxon>
        <taxon>Anthozoa</taxon>
        <taxon>Hexacorallia</taxon>
        <taxon>Actiniaria</taxon>
        <taxon>Edwardsiidae</taxon>
        <taxon>Nematostella</taxon>
    </lineage>
</organism>
<name>A7RZY2_NEMVE</name>
<keyword evidence="1" id="KW-1133">Transmembrane helix</keyword>
<keyword evidence="3" id="KW-1185">Reference proteome</keyword>
<reference evidence="2 3" key="1">
    <citation type="journal article" date="2007" name="Science">
        <title>Sea anemone genome reveals ancestral eumetazoan gene repertoire and genomic organization.</title>
        <authorList>
            <person name="Putnam N.H."/>
            <person name="Srivastava M."/>
            <person name="Hellsten U."/>
            <person name="Dirks B."/>
            <person name="Chapman J."/>
            <person name="Salamov A."/>
            <person name="Terry A."/>
            <person name="Shapiro H."/>
            <person name="Lindquist E."/>
            <person name="Kapitonov V.V."/>
            <person name="Jurka J."/>
            <person name="Genikhovich G."/>
            <person name="Grigoriev I.V."/>
            <person name="Lucas S.M."/>
            <person name="Steele R.E."/>
            <person name="Finnerty J.R."/>
            <person name="Technau U."/>
            <person name="Martindale M.Q."/>
            <person name="Rokhsar D.S."/>
        </authorList>
    </citation>
    <scope>NUCLEOTIDE SEQUENCE [LARGE SCALE GENOMIC DNA]</scope>
    <source>
        <strain evidence="3">CH2 X CH6</strain>
    </source>
</reference>
<dbReference type="PhylomeDB" id="A7RZY2"/>
<sequence length="177" mass="19695">MASDMRLFVMLLISSVGLILAVFVPSHIAVIAISSFFGYALSTDILNLCYSVWKKLRQSPLFDPSTEDIINRNQWHAKEFIDHAVMLTLGVVTPTITYHFSTEASSKSLADSLGYVLIAVLVIVKILGDVQGVYLLGGLLRNPLFPKSLHSEGSFIQRKKKMYYVALSRHVILAYGM</sequence>
<gene>
    <name evidence="2" type="ORF">NEMVEDRAFT_v1g204650</name>
</gene>
<evidence type="ECO:0000256" key="1">
    <source>
        <dbReference type="SAM" id="Phobius"/>
    </source>
</evidence>
<feature type="transmembrane region" description="Helical" evidence="1">
    <location>
        <begin position="80"/>
        <end position="101"/>
    </location>
</feature>
<dbReference type="HOGENOM" id="CLU_1519651_0_0_1"/>
<dbReference type="KEGG" id="nve:5514931"/>
<dbReference type="EMBL" id="DS469558">
    <property type="protein sequence ID" value="EDO43070.1"/>
    <property type="molecule type" value="Genomic_DNA"/>
</dbReference>
<evidence type="ECO:0000313" key="3">
    <source>
        <dbReference type="Proteomes" id="UP000001593"/>
    </source>
</evidence>
<keyword evidence="1" id="KW-0812">Transmembrane</keyword>
<dbReference type="AlphaFoldDB" id="A7RZY2"/>
<protein>
    <submittedName>
        <fullName evidence="2">Uncharacterized protein</fullName>
    </submittedName>
</protein>
<accession>A7RZY2</accession>